<protein>
    <recommendedName>
        <fullName evidence="1">Pyridoxamine 5'-phosphate oxidase N-terminal domain-containing protein</fullName>
    </recommendedName>
</protein>
<proteinExistence type="predicted"/>
<evidence type="ECO:0000313" key="2">
    <source>
        <dbReference type="EMBL" id="BAV63601.1"/>
    </source>
</evidence>
<accession>A0A1E1EZF6</accession>
<sequence length="338" mass="35713">MAGGMTSPVDTTAALEAIVGRTPPAIHLKVIDHLDESALRWLSASPFAFISMGDGRGARVTMAGGGPGFAGGDRAMLHIPLIAMDDAEGLKPGRGFGSLFLAPGIGETLRVNGRVAHVDADQVHVAVEECYVHCAKALIRSAFWEAEPIAGPPEDAATFVAASRFMALATVDKQGRADLSPKGDPAGLMARVEEGTLWFADRPGNRRVDSFRNILSQPRIAMTLLLPGSTRVATLSGTASLTADAETRARFAVQGKTPLLAVRVDGAALDLRESGALARARLWPMGQKAERIDPAAMFVAHVKLNRDKGLGARLAGAVMSVPGLMRKGLEKDYKSNLY</sequence>
<evidence type="ECO:0000259" key="1">
    <source>
        <dbReference type="Pfam" id="PF01243"/>
    </source>
</evidence>
<dbReference type="InterPro" id="IPR011576">
    <property type="entry name" value="Pyridox_Oxase_N"/>
</dbReference>
<dbReference type="SUPFAM" id="SSF50475">
    <property type="entry name" value="FMN-binding split barrel"/>
    <property type="match status" value="1"/>
</dbReference>
<dbReference type="PANTHER" id="PTHR42815:SF2">
    <property type="entry name" value="FAD-BINDING, PUTATIVE (AFU_ORTHOLOGUE AFUA_6G07600)-RELATED"/>
    <property type="match status" value="1"/>
</dbReference>
<name>A0A1E1EZF6_9SPHN</name>
<dbReference type="Gene3D" id="2.30.110.10">
    <property type="entry name" value="Electron Transport, Fmn-binding Protein, Chain A"/>
    <property type="match status" value="1"/>
</dbReference>
<feature type="domain" description="Pyridoxamine 5'-phosphate oxidase N-terminal" evidence="1">
    <location>
        <begin position="154"/>
        <end position="251"/>
    </location>
</feature>
<reference evidence="2 3" key="1">
    <citation type="submission" date="2016-10" db="EMBL/GenBank/DDBJ databases">
        <title>Complete Genome Sequence of the Nonylphenol-Degrading Bacterium Sphingobium cloacae JCM 10874T.</title>
        <authorList>
            <person name="Ootsuka M."/>
            <person name="Nishizawa T."/>
            <person name="Ohta H."/>
        </authorList>
    </citation>
    <scope>NUCLEOTIDE SEQUENCE [LARGE SCALE GENOMIC DNA]</scope>
    <source>
        <strain evidence="2 3">JCM 10874</strain>
    </source>
</reference>
<organism evidence="2 3">
    <name type="scientific">Sphingobium cloacae</name>
    <dbReference type="NCBI Taxonomy" id="120107"/>
    <lineage>
        <taxon>Bacteria</taxon>
        <taxon>Pseudomonadati</taxon>
        <taxon>Pseudomonadota</taxon>
        <taxon>Alphaproteobacteria</taxon>
        <taxon>Sphingomonadales</taxon>
        <taxon>Sphingomonadaceae</taxon>
        <taxon>Sphingobium</taxon>
    </lineage>
</organism>
<dbReference type="AlphaFoldDB" id="A0A1E1EZF6"/>
<dbReference type="EMBL" id="AP017655">
    <property type="protein sequence ID" value="BAV63601.1"/>
    <property type="molecule type" value="Genomic_DNA"/>
</dbReference>
<gene>
    <name evidence="2" type="ORF">SCLO_1005610</name>
</gene>
<dbReference type="KEGG" id="sclo:SCLO_1005610"/>
<dbReference type="InterPro" id="IPR012349">
    <property type="entry name" value="Split_barrel_FMN-bd"/>
</dbReference>
<keyword evidence="3" id="KW-1185">Reference proteome</keyword>
<dbReference type="PANTHER" id="PTHR42815">
    <property type="entry name" value="FAD-BINDING, PUTATIVE (AFU_ORTHOLOGUE AFUA_6G07600)-RELATED"/>
    <property type="match status" value="1"/>
</dbReference>
<dbReference type="Proteomes" id="UP000218272">
    <property type="component" value="Chromosome SCLO_1"/>
</dbReference>
<evidence type="ECO:0000313" key="3">
    <source>
        <dbReference type="Proteomes" id="UP000218272"/>
    </source>
</evidence>
<dbReference type="Pfam" id="PF01243">
    <property type="entry name" value="PNPOx_N"/>
    <property type="match status" value="1"/>
</dbReference>